<keyword evidence="1" id="KW-0472">Membrane</keyword>
<dbReference type="Proteomes" id="UP000290289">
    <property type="component" value="Chromosome 9"/>
</dbReference>
<gene>
    <name evidence="2" type="ORF">DVH24_000547</name>
</gene>
<feature type="transmembrane region" description="Helical" evidence="1">
    <location>
        <begin position="123"/>
        <end position="143"/>
    </location>
</feature>
<feature type="transmembrane region" description="Helical" evidence="1">
    <location>
        <begin position="27"/>
        <end position="48"/>
    </location>
</feature>
<accession>A0A498J080</accession>
<evidence type="ECO:0000256" key="1">
    <source>
        <dbReference type="SAM" id="Phobius"/>
    </source>
</evidence>
<comment type="caution">
    <text evidence="2">The sequence shown here is derived from an EMBL/GenBank/DDBJ whole genome shotgun (WGS) entry which is preliminary data.</text>
</comment>
<dbReference type="AlphaFoldDB" id="A0A498J080"/>
<reference evidence="2 3" key="1">
    <citation type="submission" date="2018-10" db="EMBL/GenBank/DDBJ databases">
        <title>A high-quality apple genome assembly.</title>
        <authorList>
            <person name="Hu J."/>
        </authorList>
    </citation>
    <scope>NUCLEOTIDE SEQUENCE [LARGE SCALE GENOMIC DNA]</scope>
    <source>
        <strain evidence="3">cv. HFTH1</strain>
        <tissue evidence="2">Young leaf</tissue>
    </source>
</reference>
<evidence type="ECO:0000313" key="2">
    <source>
        <dbReference type="EMBL" id="RXH88948.1"/>
    </source>
</evidence>
<sequence>MDVIYVNDSNHRKPLSNSMGNPRRKGFSRYLISECLFFVIFGVCNLEAYANTRRKGFSRYLIFECLFFAIFVVCNLEAYANKFDGWIVETSFVPYVSHQNDTFTNTSSFIYTSINRQKGFSRYLIFECLFFAIFGVCNLEAYANKFDGWIIEISFVPYVSHQNDTFTNTSSFIYTFIKYNIRFCAYANKFDGWIVETSFVQYVSIKTIYSLTLRVLFILSISIT</sequence>
<proteinExistence type="predicted"/>
<evidence type="ECO:0000313" key="3">
    <source>
        <dbReference type="Proteomes" id="UP000290289"/>
    </source>
</evidence>
<name>A0A498J080_MALDO</name>
<keyword evidence="1" id="KW-0812">Transmembrane</keyword>
<keyword evidence="3" id="KW-1185">Reference proteome</keyword>
<organism evidence="2 3">
    <name type="scientific">Malus domestica</name>
    <name type="common">Apple</name>
    <name type="synonym">Pyrus malus</name>
    <dbReference type="NCBI Taxonomy" id="3750"/>
    <lineage>
        <taxon>Eukaryota</taxon>
        <taxon>Viridiplantae</taxon>
        <taxon>Streptophyta</taxon>
        <taxon>Embryophyta</taxon>
        <taxon>Tracheophyta</taxon>
        <taxon>Spermatophyta</taxon>
        <taxon>Magnoliopsida</taxon>
        <taxon>eudicotyledons</taxon>
        <taxon>Gunneridae</taxon>
        <taxon>Pentapetalae</taxon>
        <taxon>rosids</taxon>
        <taxon>fabids</taxon>
        <taxon>Rosales</taxon>
        <taxon>Rosaceae</taxon>
        <taxon>Amygdaloideae</taxon>
        <taxon>Maleae</taxon>
        <taxon>Malus</taxon>
    </lineage>
</organism>
<keyword evidence="1" id="KW-1133">Transmembrane helix</keyword>
<dbReference type="EMBL" id="RDQH01000335">
    <property type="protein sequence ID" value="RXH88948.1"/>
    <property type="molecule type" value="Genomic_DNA"/>
</dbReference>
<protein>
    <submittedName>
        <fullName evidence="2">Uncharacterized protein</fullName>
    </submittedName>
</protein>
<feature type="transmembrane region" description="Helical" evidence="1">
    <location>
        <begin position="60"/>
        <end position="80"/>
    </location>
</feature>